<reference evidence="1 2" key="1">
    <citation type="journal article" date="2007" name="Archaea">
        <title>The genome of Hyperthermus butylicus: a sulfur-reducing, peptide fermenting, neutrophilic Crenarchaeote growing up to 108 degrees C.</title>
        <authorList>
            <person name="Brugger K."/>
            <person name="Chen L."/>
            <person name="Stark M."/>
            <person name="Zibat A."/>
            <person name="Redder P."/>
            <person name="Ruepp A."/>
            <person name="Awayez M."/>
            <person name="She Q."/>
            <person name="Garrett R.A."/>
            <person name="Klenk H.P."/>
        </authorList>
    </citation>
    <scope>NUCLEOTIDE SEQUENCE [LARGE SCALE GENOMIC DNA]</scope>
    <source>
        <strain evidence="2">DSM 5456 / JCM 9403 / PLM1-5</strain>
    </source>
</reference>
<dbReference type="eggNOG" id="arCOG04024">
    <property type="taxonomic scope" value="Archaea"/>
</dbReference>
<dbReference type="OrthoDB" id="97403at2157"/>
<dbReference type="Pfam" id="PF14076">
    <property type="entry name" value="DUF4258"/>
    <property type="match status" value="1"/>
</dbReference>
<dbReference type="EnsemblBacteria" id="ABM81373">
    <property type="protein sequence ID" value="ABM81373"/>
    <property type="gene ID" value="Hbut_1552"/>
</dbReference>
<dbReference type="AlphaFoldDB" id="A2BN12"/>
<sequence length="117" mass="12933">MKSYAASGQTSSCTGYSLSAKLYRLVFTAHARKRMAERGISTREVVEALEAPVQLVYDRLRDVHLALGHNDVAVVYAVRGLIVEIVTVMRRKRLRGTAGQARPATIPSTLLDRVRHG</sequence>
<dbReference type="Proteomes" id="UP000002593">
    <property type="component" value="Chromosome"/>
</dbReference>
<dbReference type="HOGENOM" id="CLU_2079392_0_0_2"/>
<dbReference type="RefSeq" id="WP_011822691.1">
    <property type="nucleotide sequence ID" value="NC_008818.1"/>
</dbReference>
<dbReference type="GeneID" id="4782496"/>
<dbReference type="KEGG" id="hbu:Hbut_1552"/>
<proteinExistence type="predicted"/>
<gene>
    <name evidence="1" type="ordered locus">Hbut_1552</name>
</gene>
<name>A2BN12_HYPBU</name>
<accession>A2BN12</accession>
<dbReference type="STRING" id="415426.Hbut_1552"/>
<keyword evidence="2" id="KW-1185">Reference proteome</keyword>
<dbReference type="InterPro" id="IPR025354">
    <property type="entry name" value="DUF4258"/>
</dbReference>
<evidence type="ECO:0000313" key="2">
    <source>
        <dbReference type="Proteomes" id="UP000002593"/>
    </source>
</evidence>
<protein>
    <submittedName>
        <fullName evidence="1">Uncharacterized protein</fullName>
    </submittedName>
</protein>
<dbReference type="EMBL" id="CP000493">
    <property type="protein sequence ID" value="ABM81373.1"/>
    <property type="molecule type" value="Genomic_DNA"/>
</dbReference>
<organism evidence="1 2">
    <name type="scientific">Hyperthermus butylicus (strain DSM 5456 / JCM 9403 / PLM1-5)</name>
    <dbReference type="NCBI Taxonomy" id="415426"/>
    <lineage>
        <taxon>Archaea</taxon>
        <taxon>Thermoproteota</taxon>
        <taxon>Thermoprotei</taxon>
        <taxon>Desulfurococcales</taxon>
        <taxon>Pyrodictiaceae</taxon>
        <taxon>Hyperthermus</taxon>
    </lineage>
</organism>
<evidence type="ECO:0000313" key="1">
    <source>
        <dbReference type="EMBL" id="ABM81373.1"/>
    </source>
</evidence>